<accession>A0A423X7G4</accession>
<dbReference type="InParanoid" id="A0A423X7G4"/>
<evidence type="ECO:0000313" key="1">
    <source>
        <dbReference type="EMBL" id="ROW11978.1"/>
    </source>
</evidence>
<organism evidence="1 2">
    <name type="scientific">Cytospora leucostoma</name>
    <dbReference type="NCBI Taxonomy" id="1230097"/>
    <lineage>
        <taxon>Eukaryota</taxon>
        <taxon>Fungi</taxon>
        <taxon>Dikarya</taxon>
        <taxon>Ascomycota</taxon>
        <taxon>Pezizomycotina</taxon>
        <taxon>Sordariomycetes</taxon>
        <taxon>Sordariomycetidae</taxon>
        <taxon>Diaporthales</taxon>
        <taxon>Cytosporaceae</taxon>
        <taxon>Cytospora</taxon>
    </lineage>
</organism>
<proteinExistence type="predicted"/>
<sequence length="262" mass="28516">MTGAVVLTVSVGDTEELNEELVVVVVVSVVGTAEVLLAGVKDAQSLVRVEDVTVVDPGVRALLVNEDAEVSELLIVVVLLMSVELLDVEERDVDIVLELEPPGDLVSVEEEAVDITVPELHIDEVEWIIELALLSEETIVDVAVCDVVRDPEKSELVSVVKDMGDVATLEPDIEVVEELSELVLLGEEGVTEVAVCDEGPELREPENVVPDEEEVVNVAILELEYEEEALIEEVLAVERVAETRVCDEDPKLVLLPKYVPDD</sequence>
<comment type="caution">
    <text evidence="1">The sequence shown here is derived from an EMBL/GenBank/DDBJ whole genome shotgun (WGS) entry which is preliminary data.</text>
</comment>
<keyword evidence="2" id="KW-1185">Reference proteome</keyword>
<reference evidence="1 2" key="1">
    <citation type="submission" date="2015-09" db="EMBL/GenBank/DDBJ databases">
        <title>Host preference determinants of Valsa canker pathogens revealed by comparative genomics.</title>
        <authorList>
            <person name="Yin Z."/>
            <person name="Huang L."/>
        </authorList>
    </citation>
    <scope>NUCLEOTIDE SEQUENCE [LARGE SCALE GENOMIC DNA]</scope>
    <source>
        <strain evidence="1 2">SXYLt</strain>
    </source>
</reference>
<evidence type="ECO:0000313" key="2">
    <source>
        <dbReference type="Proteomes" id="UP000285146"/>
    </source>
</evidence>
<gene>
    <name evidence="1" type="ORF">VPNG_05180</name>
</gene>
<dbReference type="AlphaFoldDB" id="A0A423X7G4"/>
<dbReference type="EMBL" id="LKEB01000024">
    <property type="protein sequence ID" value="ROW11978.1"/>
    <property type="molecule type" value="Genomic_DNA"/>
</dbReference>
<name>A0A423X7G4_9PEZI</name>
<dbReference type="Proteomes" id="UP000285146">
    <property type="component" value="Unassembled WGS sequence"/>
</dbReference>
<protein>
    <submittedName>
        <fullName evidence="1">Uncharacterized protein</fullName>
    </submittedName>
</protein>